<evidence type="ECO:0008006" key="3">
    <source>
        <dbReference type="Google" id="ProtNLM"/>
    </source>
</evidence>
<keyword evidence="2" id="KW-1185">Reference proteome</keyword>
<accession>A0A1J0GE69</accession>
<gene>
    <name evidence="1" type="ORF">A7L45_05795</name>
</gene>
<dbReference type="RefSeq" id="WP_071611906.1">
    <property type="nucleotide sequence ID" value="NZ_CP015756.1"/>
</dbReference>
<dbReference type="KEGG" id="ceu:A7L45_05795"/>
<reference evidence="2" key="1">
    <citation type="journal article" date="2016" name="Front. Microbiol.">
        <title>Complete Genome Sequence of Clostridium estertheticum DSM 8809, a Microbe Identified in Spoiled Vacuum Packed Beef.</title>
        <authorList>
            <person name="Yu Z."/>
            <person name="Gunn L."/>
            <person name="Brennan E."/>
            <person name="Reid R."/>
            <person name="Wall P.G."/>
            <person name="Gaora O.P."/>
            <person name="Hurley D."/>
            <person name="Bolton D."/>
            <person name="Fanning S."/>
        </authorList>
    </citation>
    <scope>NUCLEOTIDE SEQUENCE [LARGE SCALE GENOMIC DNA]</scope>
    <source>
        <strain evidence="2">DSM 8809</strain>
    </source>
</reference>
<protein>
    <recommendedName>
        <fullName evidence="3">Core-binding (CB) domain-containing protein</fullName>
    </recommendedName>
</protein>
<evidence type="ECO:0000313" key="1">
    <source>
        <dbReference type="EMBL" id="APC39613.1"/>
    </source>
</evidence>
<dbReference type="Proteomes" id="UP000182569">
    <property type="component" value="Chromosome"/>
</dbReference>
<dbReference type="EMBL" id="CP015756">
    <property type="protein sequence ID" value="APC39613.1"/>
    <property type="molecule type" value="Genomic_DNA"/>
</dbReference>
<dbReference type="OrthoDB" id="10011611at2"/>
<dbReference type="AlphaFoldDB" id="A0A1J0GE69"/>
<name>A0A1J0GE69_9CLOT</name>
<evidence type="ECO:0000313" key="2">
    <source>
        <dbReference type="Proteomes" id="UP000182569"/>
    </source>
</evidence>
<proteinExistence type="predicted"/>
<sequence>MILSKSSVTTIKNEIKVVTFQSKSYYQYEIVKYFEYYLTKKYKQNYITNICLKNVNQYIDWYSLNNINNYFVLSKDNYNKYGLYLQNSKGYKKSTILSKIVSLRKLNEFLIKFNQQNGNKEFPNHLKRNNNQYNYLTESYIKL</sequence>
<organism evidence="1 2">
    <name type="scientific">Clostridium estertheticum subsp. estertheticum</name>
    <dbReference type="NCBI Taxonomy" id="1552"/>
    <lineage>
        <taxon>Bacteria</taxon>
        <taxon>Bacillati</taxon>
        <taxon>Bacillota</taxon>
        <taxon>Clostridia</taxon>
        <taxon>Eubacteriales</taxon>
        <taxon>Clostridiaceae</taxon>
        <taxon>Clostridium</taxon>
    </lineage>
</organism>